<evidence type="ECO:0000256" key="5">
    <source>
        <dbReference type="ARBA" id="ARBA00023136"/>
    </source>
</evidence>
<keyword evidence="6" id="KW-1015">Disulfide bond</keyword>
<keyword evidence="5 8" id="KW-0472">Membrane</keyword>
<organism evidence="11 12">
    <name type="scientific">Gouania willdenowi</name>
    <name type="common">Blunt-snouted clingfish</name>
    <name type="synonym">Lepadogaster willdenowi</name>
    <dbReference type="NCBI Taxonomy" id="441366"/>
    <lineage>
        <taxon>Eukaryota</taxon>
        <taxon>Metazoa</taxon>
        <taxon>Chordata</taxon>
        <taxon>Craniata</taxon>
        <taxon>Vertebrata</taxon>
        <taxon>Euteleostomi</taxon>
        <taxon>Actinopterygii</taxon>
        <taxon>Neopterygii</taxon>
        <taxon>Teleostei</taxon>
        <taxon>Neoteleostei</taxon>
        <taxon>Acanthomorphata</taxon>
        <taxon>Ovalentaria</taxon>
        <taxon>Blenniimorphae</taxon>
        <taxon>Blenniiformes</taxon>
        <taxon>Gobiesocoidei</taxon>
        <taxon>Gobiesocidae</taxon>
        <taxon>Gobiesocinae</taxon>
        <taxon>Gouania</taxon>
    </lineage>
</organism>
<dbReference type="InterPro" id="IPR036179">
    <property type="entry name" value="Ig-like_dom_sf"/>
</dbReference>
<reference evidence="11" key="2">
    <citation type="submission" date="2025-08" db="UniProtKB">
        <authorList>
            <consortium name="Ensembl"/>
        </authorList>
    </citation>
    <scope>IDENTIFICATION</scope>
</reference>
<keyword evidence="8" id="KW-1133">Transmembrane helix</keyword>
<evidence type="ECO:0000256" key="7">
    <source>
        <dbReference type="ARBA" id="ARBA00023180"/>
    </source>
</evidence>
<evidence type="ECO:0000256" key="3">
    <source>
        <dbReference type="ARBA" id="ARBA00022729"/>
    </source>
</evidence>
<keyword evidence="2" id="KW-1003">Cell membrane</keyword>
<reference evidence="11" key="1">
    <citation type="submission" date="2020-06" db="EMBL/GenBank/DDBJ databases">
        <authorList>
            <consortium name="Wellcome Sanger Institute Data Sharing"/>
        </authorList>
    </citation>
    <scope>NUCLEOTIDE SEQUENCE [LARGE SCALE GENOMIC DNA]</scope>
</reference>
<accession>A0A8C5HMB6</accession>
<evidence type="ECO:0000256" key="1">
    <source>
        <dbReference type="ARBA" id="ARBA00004236"/>
    </source>
</evidence>
<comment type="subcellular location">
    <subcellularLocation>
        <location evidence="1">Cell membrane</location>
    </subcellularLocation>
</comment>
<evidence type="ECO:0000256" key="6">
    <source>
        <dbReference type="ARBA" id="ARBA00023157"/>
    </source>
</evidence>
<feature type="signal peptide" evidence="9">
    <location>
        <begin position="1"/>
        <end position="20"/>
    </location>
</feature>
<dbReference type="InterPro" id="IPR003599">
    <property type="entry name" value="Ig_sub"/>
</dbReference>
<dbReference type="SMART" id="SM00409">
    <property type="entry name" value="IG"/>
    <property type="match status" value="1"/>
</dbReference>
<protein>
    <submittedName>
        <fullName evidence="11">Uncharacterized LOC114480710</fullName>
    </submittedName>
</protein>
<evidence type="ECO:0000256" key="8">
    <source>
        <dbReference type="SAM" id="Phobius"/>
    </source>
</evidence>
<dbReference type="Proteomes" id="UP000694680">
    <property type="component" value="Chromosome 18"/>
</dbReference>
<evidence type="ECO:0000313" key="12">
    <source>
        <dbReference type="Proteomes" id="UP000694680"/>
    </source>
</evidence>
<name>A0A8C5HMB6_GOUWI</name>
<evidence type="ECO:0000259" key="10">
    <source>
        <dbReference type="SMART" id="SM00409"/>
    </source>
</evidence>
<dbReference type="GO" id="GO:0002376">
    <property type="term" value="P:immune system process"/>
    <property type="evidence" value="ECO:0007669"/>
    <property type="project" value="UniProtKB-KW"/>
</dbReference>
<dbReference type="InterPro" id="IPR052051">
    <property type="entry name" value="TCR_complex_component"/>
</dbReference>
<reference evidence="11" key="3">
    <citation type="submission" date="2025-09" db="UniProtKB">
        <authorList>
            <consortium name="Ensembl"/>
        </authorList>
    </citation>
    <scope>IDENTIFICATION</scope>
</reference>
<dbReference type="AlphaFoldDB" id="A0A8C5HMB6"/>
<dbReference type="Ensembl" id="ENSGWIT00000050035.1">
    <property type="protein sequence ID" value="ENSGWIP00000046220.1"/>
    <property type="gene ID" value="ENSGWIG00000022849.1"/>
</dbReference>
<keyword evidence="3 9" id="KW-0732">Signal</keyword>
<feature type="domain" description="Immunoglobulin" evidence="10">
    <location>
        <begin position="20"/>
        <end position="125"/>
    </location>
</feature>
<keyword evidence="7" id="KW-0325">Glycoprotein</keyword>
<dbReference type="Gene3D" id="2.60.40.10">
    <property type="entry name" value="Immunoglobulins"/>
    <property type="match status" value="1"/>
</dbReference>
<dbReference type="GO" id="GO:0009617">
    <property type="term" value="P:response to bacterium"/>
    <property type="evidence" value="ECO:0007669"/>
    <property type="project" value="TreeGrafter"/>
</dbReference>
<evidence type="ECO:0000256" key="2">
    <source>
        <dbReference type="ARBA" id="ARBA00022475"/>
    </source>
</evidence>
<sequence length="222" mass="24309">MRSSILITSLICSYCWISDSQTVRVKPGEDVTMSCSNISSSPSQGDWFRVVNGTQSRCIGAMFGFGGNVSYCKGFGKEKFEISSNISTVFLKIKQVDLSDSGLYICGFYIKRNTVIATAATLKVHGRMDTITMFMFFLEPGKQTDTLTVILGVVAALLAIIICLLAVKILKLQTATVTAKFLFQALNSEDLNYVSVKFKAKAKRSPRPAPETSPHVVYAATR</sequence>
<dbReference type="Pfam" id="PF07686">
    <property type="entry name" value="V-set"/>
    <property type="match status" value="1"/>
</dbReference>
<keyword evidence="8" id="KW-0812">Transmembrane</keyword>
<gene>
    <name evidence="11" type="primary">LOC114480710</name>
</gene>
<dbReference type="InterPro" id="IPR013106">
    <property type="entry name" value="Ig_V-set"/>
</dbReference>
<dbReference type="GO" id="GO:0005886">
    <property type="term" value="C:plasma membrane"/>
    <property type="evidence" value="ECO:0007669"/>
    <property type="project" value="UniProtKB-SubCell"/>
</dbReference>
<dbReference type="PANTHER" id="PTHR19433">
    <property type="entry name" value="T-CELL RECEPTOR ALPHA CHAIN V REGION-RELATED"/>
    <property type="match status" value="1"/>
</dbReference>
<proteinExistence type="predicted"/>
<dbReference type="PANTHER" id="PTHR19433:SF111">
    <property type="entry name" value="T CELL RECEPTOR ALPHA VARIABLE 4"/>
    <property type="match status" value="1"/>
</dbReference>
<keyword evidence="12" id="KW-1185">Reference proteome</keyword>
<feature type="transmembrane region" description="Helical" evidence="8">
    <location>
        <begin position="147"/>
        <end position="167"/>
    </location>
</feature>
<evidence type="ECO:0000256" key="9">
    <source>
        <dbReference type="SAM" id="SignalP"/>
    </source>
</evidence>
<dbReference type="InterPro" id="IPR013783">
    <property type="entry name" value="Ig-like_fold"/>
</dbReference>
<feature type="chain" id="PRO_5034206299" evidence="9">
    <location>
        <begin position="21"/>
        <end position="222"/>
    </location>
</feature>
<evidence type="ECO:0000256" key="4">
    <source>
        <dbReference type="ARBA" id="ARBA00022859"/>
    </source>
</evidence>
<evidence type="ECO:0000313" key="11">
    <source>
        <dbReference type="Ensembl" id="ENSGWIP00000046220.1"/>
    </source>
</evidence>
<keyword evidence="4" id="KW-0391">Immunity</keyword>
<dbReference type="SUPFAM" id="SSF48726">
    <property type="entry name" value="Immunoglobulin"/>
    <property type="match status" value="1"/>
</dbReference>